<feature type="transmembrane region" description="Helical" evidence="1">
    <location>
        <begin position="21"/>
        <end position="39"/>
    </location>
</feature>
<evidence type="ECO:0000259" key="2">
    <source>
        <dbReference type="SMART" id="SM00672"/>
    </source>
</evidence>
<dbReference type="Proteomes" id="UP000054481">
    <property type="component" value="Unassembled WGS sequence"/>
</dbReference>
<protein>
    <recommendedName>
        <fullName evidence="2">Glycosyl transferase CAP10 domain-containing protein</fullName>
    </recommendedName>
</protein>
<evidence type="ECO:0000313" key="3">
    <source>
        <dbReference type="EMBL" id="KJZ77079.1"/>
    </source>
</evidence>
<dbReference type="SMART" id="SM00672">
    <property type="entry name" value="CAP10"/>
    <property type="match status" value="1"/>
</dbReference>
<proteinExistence type="predicted"/>
<organism evidence="3 4">
    <name type="scientific">Hirsutella minnesotensis 3608</name>
    <dbReference type="NCBI Taxonomy" id="1043627"/>
    <lineage>
        <taxon>Eukaryota</taxon>
        <taxon>Fungi</taxon>
        <taxon>Dikarya</taxon>
        <taxon>Ascomycota</taxon>
        <taxon>Pezizomycotina</taxon>
        <taxon>Sordariomycetes</taxon>
        <taxon>Hypocreomycetidae</taxon>
        <taxon>Hypocreales</taxon>
        <taxon>Ophiocordycipitaceae</taxon>
        <taxon>Hirsutella</taxon>
    </lineage>
</organism>
<keyword evidence="4" id="KW-1185">Reference proteome</keyword>
<feature type="domain" description="Glycosyl transferase CAP10" evidence="2">
    <location>
        <begin position="311"/>
        <end position="597"/>
    </location>
</feature>
<keyword evidence="1" id="KW-1133">Transmembrane helix</keyword>
<gene>
    <name evidence="3" type="ORF">HIM_03400</name>
</gene>
<evidence type="ECO:0000256" key="1">
    <source>
        <dbReference type="SAM" id="Phobius"/>
    </source>
</evidence>
<dbReference type="InterPro" id="IPR006598">
    <property type="entry name" value="CAP10"/>
</dbReference>
<keyword evidence="1" id="KW-0472">Membrane</keyword>
<name>A0A0F8A6H3_9HYPO</name>
<evidence type="ECO:0000313" key="4">
    <source>
        <dbReference type="Proteomes" id="UP000054481"/>
    </source>
</evidence>
<dbReference type="AlphaFoldDB" id="A0A0F8A6H3"/>
<sequence>MLKPAPRWRLSRWPSRLAFRYIVLASALIFAIANLALWHDTKFWDAPALRMTVGSYNKHPIRKLMFDARTRHEAILRKRSVHLDTAAARYRARRGRHPPPGFDRWFQAALDSKAIVVEDFFDRIYKDLTPYWALDSQALRKNASAWHFAVRVRDGKASMKGDPEKRVPWLKLWTELVQEFAEHLPDVDMPINYMDESRLVVPFDTIAKYVDKEALERSMPHVDNVTATYSKGHKEIDDAKLAPYDPHWHGPDQQYWNLAVKGCGPDTPAFGVQQIDDFSGPAMFPQDYSPSYSYQGFVSNWTAAMDPCLQPHIRQLHGTFIEPISLSTSDELIPLFGGSKLPMNNEILIPGAMYLTKMEFYSGGNSHGPPWVRKKNALIWRGDGSGGRPKPQTWHHFQRHRLVDMLNGTSVSLAEADPSKGRAMTFELPSESQYPGRRIGTGGLGEWLKTFTDAAFVRHCHGECDYLGNHFSLSKEIHMKKQYNYKFLPDADGNSFSARFRGFLRSTSLPLKATVYAEWHDDRLIPWLHFVPLDNTFRDLYPVLDFFSDGDGRPGDTAARFIAERGMEWADKVLRREDMRLYVWRLLLEWARVCDENRHVLGYVNDIKSKVS</sequence>
<dbReference type="OrthoDB" id="541052at2759"/>
<dbReference type="PANTHER" id="PTHR12203">
    <property type="entry name" value="KDEL LYS-ASP-GLU-LEU CONTAINING - RELATED"/>
    <property type="match status" value="1"/>
</dbReference>
<dbReference type="EMBL" id="KQ030508">
    <property type="protein sequence ID" value="KJZ77079.1"/>
    <property type="molecule type" value="Genomic_DNA"/>
</dbReference>
<reference evidence="3 4" key="1">
    <citation type="journal article" date="2014" name="Genome Biol. Evol.">
        <title>Comparative genomics and transcriptomics analyses reveal divergent lifestyle features of nematode endoparasitic fungus Hirsutella minnesotensis.</title>
        <authorList>
            <person name="Lai Y."/>
            <person name="Liu K."/>
            <person name="Zhang X."/>
            <person name="Zhang X."/>
            <person name="Li K."/>
            <person name="Wang N."/>
            <person name="Shu C."/>
            <person name="Wu Y."/>
            <person name="Wang C."/>
            <person name="Bushley K.E."/>
            <person name="Xiang M."/>
            <person name="Liu X."/>
        </authorList>
    </citation>
    <scope>NUCLEOTIDE SEQUENCE [LARGE SCALE GENOMIC DNA]</scope>
    <source>
        <strain evidence="3 4">3608</strain>
    </source>
</reference>
<dbReference type="Pfam" id="PF05686">
    <property type="entry name" value="Glyco_transf_90"/>
    <property type="match status" value="1"/>
</dbReference>
<accession>A0A0F8A6H3</accession>
<keyword evidence="1" id="KW-0812">Transmembrane</keyword>
<dbReference type="InterPro" id="IPR051091">
    <property type="entry name" value="O-Glucosyltr/Glycosyltrsf_90"/>
</dbReference>
<dbReference type="PANTHER" id="PTHR12203:SF22">
    <property type="entry name" value="CAPSULE ASSOCIATED PROTEIN"/>
    <property type="match status" value="1"/>
</dbReference>